<evidence type="ECO:0000313" key="1">
    <source>
        <dbReference type="EMBL" id="RDW61039.1"/>
    </source>
</evidence>
<comment type="caution">
    <text evidence="1">The sequence shown here is derived from an EMBL/GenBank/DDBJ whole genome shotgun (WGS) entry which is preliminary data.</text>
</comment>
<accession>A0A3D8QGY2</accession>
<organism evidence="1 2">
    <name type="scientific">Coleophoma cylindrospora</name>
    <dbReference type="NCBI Taxonomy" id="1849047"/>
    <lineage>
        <taxon>Eukaryota</taxon>
        <taxon>Fungi</taxon>
        <taxon>Dikarya</taxon>
        <taxon>Ascomycota</taxon>
        <taxon>Pezizomycotina</taxon>
        <taxon>Leotiomycetes</taxon>
        <taxon>Helotiales</taxon>
        <taxon>Dermateaceae</taxon>
        <taxon>Coleophoma</taxon>
    </lineage>
</organism>
<proteinExistence type="predicted"/>
<dbReference type="Proteomes" id="UP000256645">
    <property type="component" value="Unassembled WGS sequence"/>
</dbReference>
<gene>
    <name evidence="1" type="ORF">BP6252_12422</name>
</gene>
<keyword evidence="2" id="KW-1185">Reference proteome</keyword>
<sequence>MEGPNEEQGRVQPEGRLHVGLLLGGRIELGSAFSSNGHRSKAARRSHCWLSHGKAYQSSGADSVIIWDHASHSSAYLLRFYCALKRQPVMLAMHSTFEPAVFA</sequence>
<reference evidence="1 2" key="1">
    <citation type="journal article" date="2018" name="IMA Fungus">
        <title>IMA Genome-F 9: Draft genome sequence of Annulohypoxylon stygium, Aspergillus mulundensis, Berkeleyomyces basicola (syn. Thielaviopsis basicola), Ceratocystis smalleyi, two Cercospora beticola strains, Coleophoma cylindrospora, Fusarium fracticaudum, Phialophora cf. hyalina, and Morchella septimelata.</title>
        <authorList>
            <person name="Wingfield B.D."/>
            <person name="Bills G.F."/>
            <person name="Dong Y."/>
            <person name="Huang W."/>
            <person name="Nel W.J."/>
            <person name="Swalarsk-Parry B.S."/>
            <person name="Vaghefi N."/>
            <person name="Wilken P.M."/>
            <person name="An Z."/>
            <person name="de Beer Z.W."/>
            <person name="De Vos L."/>
            <person name="Chen L."/>
            <person name="Duong T.A."/>
            <person name="Gao Y."/>
            <person name="Hammerbacher A."/>
            <person name="Kikkert J.R."/>
            <person name="Li Y."/>
            <person name="Li H."/>
            <person name="Li K."/>
            <person name="Li Q."/>
            <person name="Liu X."/>
            <person name="Ma X."/>
            <person name="Naidoo K."/>
            <person name="Pethybridge S.J."/>
            <person name="Sun J."/>
            <person name="Steenkamp E.T."/>
            <person name="van der Nest M.A."/>
            <person name="van Wyk S."/>
            <person name="Wingfield M.J."/>
            <person name="Xiong C."/>
            <person name="Yue Q."/>
            <person name="Zhang X."/>
        </authorList>
    </citation>
    <scope>NUCLEOTIDE SEQUENCE [LARGE SCALE GENOMIC DNA]</scope>
    <source>
        <strain evidence="1 2">BP6252</strain>
    </source>
</reference>
<dbReference type="AlphaFoldDB" id="A0A3D8QGY2"/>
<evidence type="ECO:0000313" key="2">
    <source>
        <dbReference type="Proteomes" id="UP000256645"/>
    </source>
</evidence>
<name>A0A3D8QGY2_9HELO</name>
<protein>
    <submittedName>
        <fullName evidence="1">Uncharacterized protein</fullName>
    </submittedName>
</protein>
<dbReference type="EMBL" id="PDLM01000015">
    <property type="protein sequence ID" value="RDW61039.1"/>
    <property type="molecule type" value="Genomic_DNA"/>
</dbReference>